<protein>
    <submittedName>
        <fullName evidence="1">Uncharacterized protein</fullName>
    </submittedName>
</protein>
<dbReference type="EMBL" id="CP033893">
    <property type="protein sequence ID" value="QDL31296.1"/>
    <property type="molecule type" value="Genomic_DNA"/>
</dbReference>
<dbReference type="AlphaFoldDB" id="A0A515CT04"/>
<name>A0A515CT04_SERLI</name>
<reference evidence="1 2" key="1">
    <citation type="submission" date="2018-11" db="EMBL/GenBank/DDBJ databases">
        <title>The first complete genome of Serratia liquefaciens isolated from metalophyte plant revel distinctness adaptive mechanisms in an extreme habitat.</title>
        <authorList>
            <person name="Caneschi W.L."/>
            <person name="Sanchez A.B."/>
            <person name="Felestrino E.B."/>
            <person name="Assis R.A.B."/>
            <person name="Lemes C.G.C."/>
            <person name="Cordeiro I.F."/>
            <person name="Fonseca N.P."/>
            <person name="Villa M."/>
            <person name="Vieira I.T."/>
            <person name="Moraes L.A."/>
            <person name="Kamino L.H.Y."/>
            <person name="do Carmo F."/>
            <person name="Garcia C.M."/>
            <person name="Almeida N.F."/>
            <person name="Silva R.S."/>
            <person name="Ferro J.A."/>
            <person name="Ferro M.I.T."/>
            <person name="Varani A.M."/>
            <person name="Ferreira R.M."/>
            <person name="dos Santos V.L."/>
            <person name="Silva U.C."/>
            <person name="Setubal J.C."/>
            <person name="Moreira L.M."/>
        </authorList>
    </citation>
    <scope>NUCLEOTIDE SEQUENCE [LARGE SCALE GENOMIC DNA]</scope>
    <source>
        <strain evidence="1 2">FG3</strain>
    </source>
</reference>
<dbReference type="Proteomes" id="UP000317572">
    <property type="component" value="Chromosome"/>
</dbReference>
<sequence length="72" mass="7754">MKFYDLHEETKERARDALCAVIARGSVSSAQAKSAGECVAAAFIAMEQFESEPGDKSIIGRDGQVIIHINNA</sequence>
<accession>A0A515CT04</accession>
<gene>
    <name evidence="1" type="ORF">EGO53_05660</name>
</gene>
<proteinExistence type="predicted"/>
<dbReference type="RefSeq" id="WP_142814882.1">
    <property type="nucleotide sequence ID" value="NZ_CP033893.1"/>
</dbReference>
<organism evidence="1 2">
    <name type="scientific">Serratia liquefaciens</name>
    <dbReference type="NCBI Taxonomy" id="614"/>
    <lineage>
        <taxon>Bacteria</taxon>
        <taxon>Pseudomonadati</taxon>
        <taxon>Pseudomonadota</taxon>
        <taxon>Gammaproteobacteria</taxon>
        <taxon>Enterobacterales</taxon>
        <taxon>Yersiniaceae</taxon>
        <taxon>Serratia</taxon>
    </lineage>
</organism>
<evidence type="ECO:0000313" key="2">
    <source>
        <dbReference type="Proteomes" id="UP000317572"/>
    </source>
</evidence>
<evidence type="ECO:0000313" key="1">
    <source>
        <dbReference type="EMBL" id="QDL31296.1"/>
    </source>
</evidence>